<keyword evidence="1 2" id="KW-0694">RNA-binding</keyword>
<evidence type="ECO:0000256" key="2">
    <source>
        <dbReference type="PROSITE-ProRule" id="PRU00176"/>
    </source>
</evidence>
<dbReference type="GO" id="GO:0000398">
    <property type="term" value="P:mRNA splicing, via spliceosome"/>
    <property type="evidence" value="ECO:0007669"/>
    <property type="project" value="InterPro"/>
</dbReference>
<dbReference type="PROSITE" id="PS50102">
    <property type="entry name" value="RRM"/>
    <property type="match status" value="1"/>
</dbReference>
<dbReference type="AlphaFoldDB" id="A0A9W6WPS2"/>
<evidence type="ECO:0000256" key="3">
    <source>
        <dbReference type="SAM" id="MobiDB-lite"/>
    </source>
</evidence>
<dbReference type="GO" id="GO:0071013">
    <property type="term" value="C:catalytic step 2 spliceosome"/>
    <property type="evidence" value="ECO:0007669"/>
    <property type="project" value="TreeGrafter"/>
</dbReference>
<dbReference type="Pfam" id="PF00076">
    <property type="entry name" value="RRM_1"/>
    <property type="match status" value="1"/>
</dbReference>
<organism evidence="5 6">
    <name type="scientific">Phytophthora lilii</name>
    <dbReference type="NCBI Taxonomy" id="2077276"/>
    <lineage>
        <taxon>Eukaryota</taxon>
        <taxon>Sar</taxon>
        <taxon>Stramenopiles</taxon>
        <taxon>Oomycota</taxon>
        <taxon>Peronosporomycetes</taxon>
        <taxon>Peronosporales</taxon>
        <taxon>Peronosporaceae</taxon>
        <taxon>Phytophthora</taxon>
    </lineage>
</organism>
<dbReference type="InterPro" id="IPR035979">
    <property type="entry name" value="RBD_domain_sf"/>
</dbReference>
<feature type="compositionally biased region" description="Basic and acidic residues" evidence="3">
    <location>
        <begin position="325"/>
        <end position="345"/>
    </location>
</feature>
<dbReference type="EMBL" id="BSXW01000068">
    <property type="protein sequence ID" value="GMF11200.1"/>
    <property type="molecule type" value="Genomic_DNA"/>
</dbReference>
<dbReference type="Gene3D" id="3.30.70.330">
    <property type="match status" value="1"/>
</dbReference>
<dbReference type="PANTHER" id="PTHR45880">
    <property type="entry name" value="RNA-BINDING MOTIF PROTEIN, X-LINKED 2"/>
    <property type="match status" value="1"/>
</dbReference>
<proteinExistence type="predicted"/>
<keyword evidence="6" id="KW-1185">Reference proteome</keyword>
<name>A0A9W6WPS2_9STRA</name>
<evidence type="ECO:0000256" key="1">
    <source>
        <dbReference type="ARBA" id="ARBA00022884"/>
    </source>
</evidence>
<dbReference type="InterPro" id="IPR012677">
    <property type="entry name" value="Nucleotide-bd_a/b_plait_sf"/>
</dbReference>
<dbReference type="SMART" id="SM00360">
    <property type="entry name" value="RRM"/>
    <property type="match status" value="1"/>
</dbReference>
<dbReference type="CDD" id="cd12411">
    <property type="entry name" value="RRM_ist3_like"/>
    <property type="match status" value="1"/>
</dbReference>
<protein>
    <submittedName>
        <fullName evidence="5">Unnamed protein product</fullName>
    </submittedName>
</protein>
<dbReference type="GO" id="GO:0003723">
    <property type="term" value="F:RNA binding"/>
    <property type="evidence" value="ECO:0007669"/>
    <property type="project" value="UniProtKB-UniRule"/>
</dbReference>
<feature type="domain" description="RRM" evidence="4">
    <location>
        <begin position="118"/>
        <end position="196"/>
    </location>
</feature>
<reference evidence="5" key="1">
    <citation type="submission" date="2023-04" db="EMBL/GenBank/DDBJ databases">
        <title>Phytophthora lilii NBRC 32176.</title>
        <authorList>
            <person name="Ichikawa N."/>
            <person name="Sato H."/>
            <person name="Tonouchi N."/>
        </authorList>
    </citation>
    <scope>NUCLEOTIDE SEQUENCE</scope>
    <source>
        <strain evidence="5">NBRC 32176</strain>
    </source>
</reference>
<dbReference type="GO" id="GO:0005686">
    <property type="term" value="C:U2 snRNP"/>
    <property type="evidence" value="ECO:0007669"/>
    <property type="project" value="TreeGrafter"/>
</dbReference>
<dbReference type="InterPro" id="IPR051847">
    <property type="entry name" value="RNA_proc/Spliceosome_comp"/>
</dbReference>
<sequence>MRPRSTKSIEAYDSPFVLAVQLRAPQEIPVQRDNHVLAAFSSSAATASTDASTIDVSSIFVKSLGTRAAVMCATPRRNESIPTGAMNVVAEIQRLNERELELNVPLSGSWHQKYRESAWVYAGGLPFELSEGDVLCVLSQFGEIEDIHLVRDGKTGKSKGFAFVKFEDQRSTILAVDNLNGAKLLDRVLRVDHVLKYKLPKELQEDSDSEDDGTERKQRGLPGHAYEGKELASDFDLHKGVDVFAAPEETHREKKKRKRDEKKAKKAAKKMKKIEKKQRKLFEEVQNRRQEQRLKEERDAEKEEVVAQPSATGWRGRLEPTAPRPRRDDSRRQEGGGRERQEDRSYGGISRVR</sequence>
<evidence type="ECO:0000313" key="5">
    <source>
        <dbReference type="EMBL" id="GMF11200.1"/>
    </source>
</evidence>
<dbReference type="SUPFAM" id="SSF54928">
    <property type="entry name" value="RNA-binding domain, RBD"/>
    <property type="match status" value="1"/>
</dbReference>
<dbReference type="GO" id="GO:0071011">
    <property type="term" value="C:precatalytic spliceosome"/>
    <property type="evidence" value="ECO:0007669"/>
    <property type="project" value="TreeGrafter"/>
</dbReference>
<dbReference type="OrthoDB" id="2573941at2759"/>
<feature type="compositionally biased region" description="Basic and acidic residues" evidence="3">
    <location>
        <begin position="280"/>
        <end position="305"/>
    </location>
</feature>
<dbReference type="Proteomes" id="UP001165083">
    <property type="component" value="Unassembled WGS sequence"/>
</dbReference>
<gene>
    <name evidence="5" type="ORF">Plil01_000193000</name>
</gene>
<dbReference type="InterPro" id="IPR000504">
    <property type="entry name" value="RRM_dom"/>
</dbReference>
<comment type="caution">
    <text evidence="5">The sequence shown here is derived from an EMBL/GenBank/DDBJ whole genome shotgun (WGS) entry which is preliminary data.</text>
</comment>
<feature type="region of interest" description="Disordered" evidence="3">
    <location>
        <begin position="246"/>
        <end position="353"/>
    </location>
</feature>
<dbReference type="PANTHER" id="PTHR45880:SF1">
    <property type="entry name" value="RNA-BINDING MOTIF PROTEIN, X-LINKED 2"/>
    <property type="match status" value="1"/>
</dbReference>
<dbReference type="InterPro" id="IPR045844">
    <property type="entry name" value="RRM_Ist3-like"/>
</dbReference>
<accession>A0A9W6WPS2</accession>
<evidence type="ECO:0000259" key="4">
    <source>
        <dbReference type="PROSITE" id="PS50102"/>
    </source>
</evidence>
<feature type="region of interest" description="Disordered" evidence="3">
    <location>
        <begin position="202"/>
        <end position="225"/>
    </location>
</feature>
<evidence type="ECO:0000313" key="6">
    <source>
        <dbReference type="Proteomes" id="UP001165083"/>
    </source>
</evidence>
<feature type="compositionally biased region" description="Basic residues" evidence="3">
    <location>
        <begin position="253"/>
        <end position="279"/>
    </location>
</feature>